<evidence type="ECO:0000313" key="2">
    <source>
        <dbReference type="Proteomes" id="UP000178127"/>
    </source>
</evidence>
<dbReference type="AlphaFoldDB" id="A0A1F4V678"/>
<proteinExistence type="predicted"/>
<accession>A0A1F4V678</accession>
<organism evidence="1 2">
    <name type="scientific">candidate division WWE3 bacterium RIFCSPHIGHO2_02_FULL_38_14</name>
    <dbReference type="NCBI Taxonomy" id="1802620"/>
    <lineage>
        <taxon>Bacteria</taxon>
        <taxon>Katanobacteria</taxon>
    </lineage>
</organism>
<gene>
    <name evidence="1" type="ORF">A3D91_03395</name>
</gene>
<reference evidence="1 2" key="1">
    <citation type="journal article" date="2016" name="Nat. Commun.">
        <title>Thousands of microbial genomes shed light on interconnected biogeochemical processes in an aquifer system.</title>
        <authorList>
            <person name="Anantharaman K."/>
            <person name="Brown C.T."/>
            <person name="Hug L.A."/>
            <person name="Sharon I."/>
            <person name="Castelle C.J."/>
            <person name="Probst A.J."/>
            <person name="Thomas B.C."/>
            <person name="Singh A."/>
            <person name="Wilkins M.J."/>
            <person name="Karaoz U."/>
            <person name="Brodie E.L."/>
            <person name="Williams K.H."/>
            <person name="Hubbard S.S."/>
            <person name="Banfield J.F."/>
        </authorList>
    </citation>
    <scope>NUCLEOTIDE SEQUENCE [LARGE SCALE GENOMIC DNA]</scope>
</reference>
<evidence type="ECO:0000313" key="1">
    <source>
        <dbReference type="EMBL" id="OGC52689.1"/>
    </source>
</evidence>
<protein>
    <submittedName>
        <fullName evidence="1">Uncharacterized protein</fullName>
    </submittedName>
</protein>
<dbReference type="Proteomes" id="UP000178127">
    <property type="component" value="Unassembled WGS sequence"/>
</dbReference>
<name>A0A1F4V678_UNCKA</name>
<comment type="caution">
    <text evidence="1">The sequence shown here is derived from an EMBL/GenBank/DDBJ whole genome shotgun (WGS) entry which is preliminary data.</text>
</comment>
<sequence length="431" mass="47803">MNRKASLLLVVVLALGAVWMSRQIATAQTGEGEADLHVFSIQGIKITEAQERKQVFPLSQMTKYLGIGSSVESTTTQPMTYTFTPGDKLGLVWGVWNEGPGVAASVHLSKTTLGWEILPQMTSDLGDMIPGFWGSWGVAAYFQVPDNAEPGIYDVTFYASSSTTDPDPADNSVVVHIRVSPTLTNYVYLPALMKPEGPENFGLYFTRDHEQDPRAVWLHLSNPLAANQQADWSVSCVGRDPWPNWSYYNPVQFNAQGEGQFRWPSLHGGWEDRWPHEGHDQYGDCSVVLSSAGWTVTQSLYVDRTTVAYVSPWPDPNKDWVPPGTQSQEFVVWSPDVTLYGLPLSEVIDFILVDGSYGQVRLTDGIWRQPLGQPVNGRFEVAVTMDGEALWGYKTFHSRIVLLTSDSDPWPSSAMQSRYGLIGLDEGGIYP</sequence>
<dbReference type="EMBL" id="MEVD01000022">
    <property type="protein sequence ID" value="OGC52689.1"/>
    <property type="molecule type" value="Genomic_DNA"/>
</dbReference>